<sequence>MNNISRKALLFIFAGTVLLLGFSAPGFAQCTGNAKSFESGTAKHEQWKSIGNSYSKSTRQAVLFNEMEGGIAKLPPGHNHPPHFYKHKLLVVIIEGTLHLHLNGKTTTYNKEEYFILPAYTCFSSHSKHGATIVMVGAKPGDSYPAKLK</sequence>
<reference evidence="2 3" key="1">
    <citation type="submission" date="2015-11" db="EMBL/GenBank/DDBJ databases">
        <title>Genomic analysis of 38 Legionella species identifies large and diverse effector repertoires.</title>
        <authorList>
            <person name="Burstein D."/>
            <person name="Amaro F."/>
            <person name="Zusman T."/>
            <person name="Lifshitz Z."/>
            <person name="Cohen O."/>
            <person name="Gilbert J.A."/>
            <person name="Pupko T."/>
            <person name="Shuman H.A."/>
            <person name="Segal G."/>
        </authorList>
    </citation>
    <scope>NUCLEOTIDE SEQUENCE [LARGE SCALE GENOMIC DNA]</scope>
    <source>
        <strain evidence="2 3">SC-63-C7</strain>
    </source>
</reference>
<dbReference type="EMBL" id="LNYU01000030">
    <property type="protein sequence ID" value="KTD63171.1"/>
    <property type="molecule type" value="Genomic_DNA"/>
</dbReference>
<proteinExistence type="predicted"/>
<dbReference type="RefSeq" id="WP_058513840.1">
    <property type="nucleotide sequence ID" value="NZ_CAAAIH010000030.1"/>
</dbReference>
<evidence type="ECO:0000313" key="2">
    <source>
        <dbReference type="EMBL" id="KTD63171.1"/>
    </source>
</evidence>
<keyword evidence="3" id="KW-1185">Reference proteome</keyword>
<dbReference type="Gene3D" id="2.60.120.10">
    <property type="entry name" value="Jelly Rolls"/>
    <property type="match status" value="1"/>
</dbReference>
<dbReference type="InterPro" id="IPR011051">
    <property type="entry name" value="RmlC_Cupin_sf"/>
</dbReference>
<dbReference type="Proteomes" id="UP000054703">
    <property type="component" value="Unassembled WGS sequence"/>
</dbReference>
<name>A0A0W0Z2Z4_9GAMM</name>
<gene>
    <name evidence="2" type="ORF">Lsan_1441</name>
</gene>
<feature type="signal peptide" evidence="1">
    <location>
        <begin position="1"/>
        <end position="28"/>
    </location>
</feature>
<comment type="caution">
    <text evidence="2">The sequence shown here is derived from an EMBL/GenBank/DDBJ whole genome shotgun (WGS) entry which is preliminary data.</text>
</comment>
<dbReference type="InterPro" id="IPR014710">
    <property type="entry name" value="RmlC-like_jellyroll"/>
</dbReference>
<dbReference type="SUPFAM" id="SSF51182">
    <property type="entry name" value="RmlC-like cupins"/>
    <property type="match status" value="1"/>
</dbReference>
<keyword evidence="1" id="KW-0732">Signal</keyword>
<evidence type="ECO:0000313" key="3">
    <source>
        <dbReference type="Proteomes" id="UP000054703"/>
    </source>
</evidence>
<feature type="chain" id="PRO_5006918282" description="Cupin domain protein" evidence="1">
    <location>
        <begin position="29"/>
        <end position="149"/>
    </location>
</feature>
<protein>
    <recommendedName>
        <fullName evidence="4">Cupin domain protein</fullName>
    </recommendedName>
</protein>
<evidence type="ECO:0008006" key="4">
    <source>
        <dbReference type="Google" id="ProtNLM"/>
    </source>
</evidence>
<dbReference type="PATRIC" id="fig|45074.5.peg.1534"/>
<dbReference type="AlphaFoldDB" id="A0A0W0Z2Z4"/>
<organism evidence="2 3">
    <name type="scientific">Legionella santicrucis</name>
    <dbReference type="NCBI Taxonomy" id="45074"/>
    <lineage>
        <taxon>Bacteria</taxon>
        <taxon>Pseudomonadati</taxon>
        <taxon>Pseudomonadota</taxon>
        <taxon>Gammaproteobacteria</taxon>
        <taxon>Legionellales</taxon>
        <taxon>Legionellaceae</taxon>
        <taxon>Legionella</taxon>
    </lineage>
</organism>
<accession>A0A0W0Z2Z4</accession>
<dbReference type="OrthoDB" id="5651292at2"/>
<evidence type="ECO:0000256" key="1">
    <source>
        <dbReference type="SAM" id="SignalP"/>
    </source>
</evidence>